<proteinExistence type="predicted"/>
<accession>A0A8K0HY50</accession>
<reference evidence="3" key="1">
    <citation type="journal article" date="2017" name="Gigascience">
        <title>The genome draft of coconut (Cocos nucifera).</title>
        <authorList>
            <person name="Xiao Y."/>
            <person name="Xu P."/>
            <person name="Fan H."/>
            <person name="Baudouin L."/>
            <person name="Xia W."/>
            <person name="Bocs S."/>
            <person name="Xu J."/>
            <person name="Li Q."/>
            <person name="Guo A."/>
            <person name="Zhou L."/>
            <person name="Li J."/>
            <person name="Wu Y."/>
            <person name="Ma Z."/>
            <person name="Armero A."/>
            <person name="Issali A.E."/>
            <person name="Liu N."/>
            <person name="Peng M."/>
            <person name="Yang Y."/>
        </authorList>
    </citation>
    <scope>NUCLEOTIDE SEQUENCE</scope>
    <source>
        <tissue evidence="3">Spear leaf of Hainan Tall coconut</tissue>
    </source>
</reference>
<evidence type="ECO:0000313" key="4">
    <source>
        <dbReference type="Proteomes" id="UP000797356"/>
    </source>
</evidence>
<name>A0A8K0HY50_COCNU</name>
<protein>
    <recommendedName>
        <fullName evidence="2">DUF7722 domain-containing protein</fullName>
    </recommendedName>
</protein>
<feature type="domain" description="DUF7722" evidence="2">
    <location>
        <begin position="33"/>
        <end position="77"/>
    </location>
</feature>
<reference evidence="3" key="2">
    <citation type="submission" date="2019-07" db="EMBL/GenBank/DDBJ databases">
        <authorList>
            <person name="Yang Y."/>
            <person name="Bocs S."/>
            <person name="Baudouin L."/>
        </authorList>
    </citation>
    <scope>NUCLEOTIDE SEQUENCE</scope>
    <source>
        <tissue evidence="3">Spear leaf of Hainan Tall coconut</tissue>
    </source>
</reference>
<evidence type="ECO:0000313" key="3">
    <source>
        <dbReference type="EMBL" id="KAG1330354.1"/>
    </source>
</evidence>
<dbReference type="PANTHER" id="PTHR33513:SF4">
    <property type="entry name" value="GB|AAF04428.1"/>
    <property type="match status" value="1"/>
</dbReference>
<dbReference type="Pfam" id="PF24847">
    <property type="entry name" value="DUF7722"/>
    <property type="match status" value="1"/>
</dbReference>
<evidence type="ECO:0000256" key="1">
    <source>
        <dbReference type="SAM" id="MobiDB-lite"/>
    </source>
</evidence>
<dbReference type="Proteomes" id="UP000797356">
    <property type="component" value="Chromosome 2"/>
</dbReference>
<dbReference type="InterPro" id="IPR056139">
    <property type="entry name" value="DUF7722"/>
</dbReference>
<dbReference type="OrthoDB" id="1932905at2759"/>
<comment type="caution">
    <text evidence="3">The sequence shown here is derived from an EMBL/GenBank/DDBJ whole genome shotgun (WGS) entry which is preliminary data.</text>
</comment>
<organism evidence="3 4">
    <name type="scientific">Cocos nucifera</name>
    <name type="common">Coconut palm</name>
    <dbReference type="NCBI Taxonomy" id="13894"/>
    <lineage>
        <taxon>Eukaryota</taxon>
        <taxon>Viridiplantae</taxon>
        <taxon>Streptophyta</taxon>
        <taxon>Embryophyta</taxon>
        <taxon>Tracheophyta</taxon>
        <taxon>Spermatophyta</taxon>
        <taxon>Magnoliopsida</taxon>
        <taxon>Liliopsida</taxon>
        <taxon>Arecaceae</taxon>
        <taxon>Arecoideae</taxon>
        <taxon>Cocoseae</taxon>
        <taxon>Attaleinae</taxon>
        <taxon>Cocos</taxon>
    </lineage>
</organism>
<dbReference type="PANTHER" id="PTHR33513">
    <property type="entry name" value="OS06G0523300 PROTEIN"/>
    <property type="match status" value="1"/>
</dbReference>
<gene>
    <name evidence="3" type="ORF">COCNU_02G003220</name>
</gene>
<keyword evidence="4" id="KW-1185">Reference proteome</keyword>
<sequence length="79" mass="9265">MEWPTRRKPAEGSGQGHHGKERSVGCFRMPLHYPSYTKADYETMPEWRVDCLLREYGLPVFGDLAQKREFAMGAFLWTR</sequence>
<dbReference type="AlphaFoldDB" id="A0A8K0HY50"/>
<feature type="region of interest" description="Disordered" evidence="1">
    <location>
        <begin position="1"/>
        <end position="23"/>
    </location>
</feature>
<feature type="compositionally biased region" description="Basic and acidic residues" evidence="1">
    <location>
        <begin position="1"/>
        <end position="10"/>
    </location>
</feature>
<dbReference type="EMBL" id="CM017873">
    <property type="protein sequence ID" value="KAG1330354.1"/>
    <property type="molecule type" value="Genomic_DNA"/>
</dbReference>
<evidence type="ECO:0000259" key="2">
    <source>
        <dbReference type="Pfam" id="PF24847"/>
    </source>
</evidence>